<name>A0AAV4HT19_9GAST</name>
<protein>
    <recommendedName>
        <fullName evidence="3">ARF7 effector protein C-terminal domain-containing protein</fullName>
    </recommendedName>
</protein>
<accession>A0AAV4HT19</accession>
<dbReference type="Proteomes" id="UP000762676">
    <property type="component" value="Unassembled WGS sequence"/>
</dbReference>
<proteinExistence type="predicted"/>
<evidence type="ECO:0000313" key="2">
    <source>
        <dbReference type="Proteomes" id="UP000762676"/>
    </source>
</evidence>
<evidence type="ECO:0000313" key="1">
    <source>
        <dbReference type="EMBL" id="GFS00586.1"/>
    </source>
</evidence>
<reference evidence="1 2" key="1">
    <citation type="journal article" date="2021" name="Elife">
        <title>Chloroplast acquisition without the gene transfer in kleptoplastic sea slugs, Plakobranchus ocellatus.</title>
        <authorList>
            <person name="Maeda T."/>
            <person name="Takahashi S."/>
            <person name="Yoshida T."/>
            <person name="Shimamura S."/>
            <person name="Takaki Y."/>
            <person name="Nagai Y."/>
            <person name="Toyoda A."/>
            <person name="Suzuki Y."/>
            <person name="Arimoto A."/>
            <person name="Ishii H."/>
            <person name="Satoh N."/>
            <person name="Nishiyama T."/>
            <person name="Hasebe M."/>
            <person name="Maruyama T."/>
            <person name="Minagawa J."/>
            <person name="Obokata J."/>
            <person name="Shigenobu S."/>
        </authorList>
    </citation>
    <scope>NUCLEOTIDE SEQUENCE [LARGE SCALE GENOMIC DNA]</scope>
</reference>
<dbReference type="AlphaFoldDB" id="A0AAV4HT19"/>
<organism evidence="1 2">
    <name type="scientific">Elysia marginata</name>
    <dbReference type="NCBI Taxonomy" id="1093978"/>
    <lineage>
        <taxon>Eukaryota</taxon>
        <taxon>Metazoa</taxon>
        <taxon>Spiralia</taxon>
        <taxon>Lophotrochozoa</taxon>
        <taxon>Mollusca</taxon>
        <taxon>Gastropoda</taxon>
        <taxon>Heterobranchia</taxon>
        <taxon>Euthyneura</taxon>
        <taxon>Panpulmonata</taxon>
        <taxon>Sacoglossa</taxon>
        <taxon>Placobranchoidea</taxon>
        <taxon>Plakobranchidae</taxon>
        <taxon>Elysia</taxon>
    </lineage>
</organism>
<gene>
    <name evidence="1" type="ORF">ElyMa_001075200</name>
</gene>
<comment type="caution">
    <text evidence="1">The sequence shown here is derived from an EMBL/GenBank/DDBJ whole genome shotgun (WGS) entry which is preliminary data.</text>
</comment>
<keyword evidence="2" id="KW-1185">Reference proteome</keyword>
<sequence length="85" mass="9546">MGLYTEATSSFDEKELSTSDLLEIGVGMDMKDVEMAINKRPVTSTRLPLACRRRCDCDLMSQRACNFCKLLKRECCEVNICASEA</sequence>
<evidence type="ECO:0008006" key="3">
    <source>
        <dbReference type="Google" id="ProtNLM"/>
    </source>
</evidence>
<dbReference type="EMBL" id="BMAT01002171">
    <property type="protein sequence ID" value="GFS00586.1"/>
    <property type="molecule type" value="Genomic_DNA"/>
</dbReference>